<dbReference type="InterPro" id="IPR018060">
    <property type="entry name" value="HTH_AraC"/>
</dbReference>
<accession>A0ABW5Q6S7</accession>
<evidence type="ECO:0000256" key="2">
    <source>
        <dbReference type="ARBA" id="ARBA00023125"/>
    </source>
</evidence>
<dbReference type="Pfam" id="PF14526">
    <property type="entry name" value="Cass2"/>
    <property type="match status" value="1"/>
</dbReference>
<evidence type="ECO:0000313" key="6">
    <source>
        <dbReference type="Proteomes" id="UP001597452"/>
    </source>
</evidence>
<dbReference type="PANTHER" id="PTHR47504:SF5">
    <property type="entry name" value="RIGHT ORIGIN-BINDING PROTEIN"/>
    <property type="match status" value="1"/>
</dbReference>
<organism evidence="5 6">
    <name type="scientific">Piscibacillus salipiscarius</name>
    <dbReference type="NCBI Taxonomy" id="299480"/>
    <lineage>
        <taxon>Bacteria</taxon>
        <taxon>Bacillati</taxon>
        <taxon>Bacillota</taxon>
        <taxon>Bacilli</taxon>
        <taxon>Bacillales</taxon>
        <taxon>Bacillaceae</taxon>
        <taxon>Piscibacillus</taxon>
    </lineage>
</organism>
<dbReference type="Proteomes" id="UP001597452">
    <property type="component" value="Unassembled WGS sequence"/>
</dbReference>
<sequence>MRFFNVKIDLVKLTKERTECQDKKLITQYYWSWKGSYVLEGLKRMTDSIEYIEDHLIDHISIDDVAAVAYLSKFHYQRLFHMLTGITVAEYIRKRRLTRAAQELVLSDNKIIDLALKFGYDTPESFSRAFRGVHGMSPSQARKEGRSLKAYPKLSFHIQLKGDEDMNYKIVKKEGFKVVGKEIRASTKGDENLKKIPQFWEESHENGTVEKLEKRAGDLGVLGICMEFAPELEEFSYVIAIEKPEQEPMNGLVEKEIPSATWAVFESVGAMPDAIQNVTHRIFSEWFPSTGYEHAEGPEIEAYPDGDAYSNDYRCEVWIPIKDKN</sequence>
<dbReference type="PRINTS" id="PR00032">
    <property type="entry name" value="HTHARAC"/>
</dbReference>
<comment type="caution">
    <text evidence="5">The sequence shown here is derived from an EMBL/GenBank/DDBJ whole genome shotgun (WGS) entry which is preliminary data.</text>
</comment>
<dbReference type="InterPro" id="IPR009057">
    <property type="entry name" value="Homeodomain-like_sf"/>
</dbReference>
<keyword evidence="3" id="KW-0804">Transcription</keyword>
<dbReference type="SMART" id="SM00871">
    <property type="entry name" value="AraC_E_bind"/>
    <property type="match status" value="1"/>
</dbReference>
<name>A0ABW5Q6S7_9BACI</name>
<dbReference type="PANTHER" id="PTHR47504">
    <property type="entry name" value="RIGHT ORIGIN-BINDING PROTEIN"/>
    <property type="match status" value="1"/>
</dbReference>
<proteinExistence type="predicted"/>
<evidence type="ECO:0000256" key="3">
    <source>
        <dbReference type="ARBA" id="ARBA00023163"/>
    </source>
</evidence>
<keyword evidence="6" id="KW-1185">Reference proteome</keyword>
<dbReference type="SUPFAM" id="SSF55136">
    <property type="entry name" value="Probable bacterial effector-binding domain"/>
    <property type="match status" value="1"/>
</dbReference>
<keyword evidence="2" id="KW-0238">DNA-binding</keyword>
<dbReference type="InterPro" id="IPR020449">
    <property type="entry name" value="Tscrpt_reg_AraC-type_HTH"/>
</dbReference>
<feature type="domain" description="HTH araC/xylS-type" evidence="4">
    <location>
        <begin position="46"/>
        <end position="144"/>
    </location>
</feature>
<gene>
    <name evidence="5" type="ORF">ACFSW4_02080</name>
</gene>
<dbReference type="RefSeq" id="WP_369404918.1">
    <property type="nucleotide sequence ID" value="NZ_JBHUMZ010000010.1"/>
</dbReference>
<reference evidence="6" key="1">
    <citation type="journal article" date="2019" name="Int. J. Syst. Evol. Microbiol.">
        <title>The Global Catalogue of Microorganisms (GCM) 10K type strain sequencing project: providing services to taxonomists for standard genome sequencing and annotation.</title>
        <authorList>
            <consortium name="The Broad Institute Genomics Platform"/>
            <consortium name="The Broad Institute Genome Sequencing Center for Infectious Disease"/>
            <person name="Wu L."/>
            <person name="Ma J."/>
        </authorList>
    </citation>
    <scope>NUCLEOTIDE SEQUENCE [LARGE SCALE GENOMIC DNA]</scope>
    <source>
        <strain evidence="6">TISTR 1571</strain>
    </source>
</reference>
<dbReference type="EMBL" id="JBHUMZ010000010">
    <property type="protein sequence ID" value="MFD2637659.1"/>
    <property type="molecule type" value="Genomic_DNA"/>
</dbReference>
<protein>
    <submittedName>
        <fullName evidence="5">Effector binding domain-containing protein</fullName>
    </submittedName>
</protein>
<keyword evidence="1" id="KW-0805">Transcription regulation</keyword>
<evidence type="ECO:0000259" key="4">
    <source>
        <dbReference type="PROSITE" id="PS01124"/>
    </source>
</evidence>
<evidence type="ECO:0000313" key="5">
    <source>
        <dbReference type="EMBL" id="MFD2637659.1"/>
    </source>
</evidence>
<dbReference type="Gene3D" id="1.10.10.60">
    <property type="entry name" value="Homeodomain-like"/>
    <property type="match status" value="2"/>
</dbReference>
<evidence type="ECO:0000256" key="1">
    <source>
        <dbReference type="ARBA" id="ARBA00023015"/>
    </source>
</evidence>
<dbReference type="Gene3D" id="3.20.80.10">
    <property type="entry name" value="Regulatory factor, effector binding domain"/>
    <property type="match status" value="1"/>
</dbReference>
<dbReference type="InterPro" id="IPR029441">
    <property type="entry name" value="Cass2"/>
</dbReference>
<dbReference type="PROSITE" id="PS01124">
    <property type="entry name" value="HTH_ARAC_FAMILY_2"/>
    <property type="match status" value="1"/>
</dbReference>
<dbReference type="InterPro" id="IPR050959">
    <property type="entry name" value="MarA-like"/>
</dbReference>
<dbReference type="Pfam" id="PF12833">
    <property type="entry name" value="HTH_18"/>
    <property type="match status" value="1"/>
</dbReference>
<dbReference type="InterPro" id="IPR010499">
    <property type="entry name" value="AraC_E-bd"/>
</dbReference>
<dbReference type="SUPFAM" id="SSF46689">
    <property type="entry name" value="Homeodomain-like"/>
    <property type="match status" value="2"/>
</dbReference>
<dbReference type="InterPro" id="IPR011256">
    <property type="entry name" value="Reg_factor_effector_dom_sf"/>
</dbReference>
<dbReference type="SMART" id="SM00342">
    <property type="entry name" value="HTH_ARAC"/>
    <property type="match status" value="1"/>
</dbReference>